<organism evidence="8 9">
    <name type="scientific">Candidatus Raymondbacteria bacterium RIFOXYD12_FULL_49_13</name>
    <dbReference type="NCBI Taxonomy" id="1817890"/>
    <lineage>
        <taxon>Bacteria</taxon>
        <taxon>Raymondiibacteriota</taxon>
    </lineage>
</organism>
<sequence>MLYRDLIRVPSVTEKNNIMRMEQNKYVFEVDPSANKIEIKKAVETIFNVKVISVNTQNIMGKMKRMGRYAGQRPSWKKAVVKLQKGASIPIFEGA</sequence>
<dbReference type="FunFam" id="3.30.70.330:FF:000001">
    <property type="entry name" value="50S ribosomal protein L23"/>
    <property type="match status" value="1"/>
</dbReference>
<dbReference type="InterPro" id="IPR013025">
    <property type="entry name" value="Ribosomal_uL23-like"/>
</dbReference>
<dbReference type="NCBIfam" id="NF004363">
    <property type="entry name" value="PRK05738.2-4"/>
    <property type="match status" value="1"/>
</dbReference>
<comment type="similarity">
    <text evidence="1 6 7">Belongs to the universal ribosomal protein uL23 family.</text>
</comment>
<dbReference type="HAMAP" id="MF_01369_B">
    <property type="entry name" value="Ribosomal_uL23_B"/>
    <property type="match status" value="1"/>
</dbReference>
<dbReference type="GO" id="GO:0003735">
    <property type="term" value="F:structural constituent of ribosome"/>
    <property type="evidence" value="ECO:0007669"/>
    <property type="project" value="InterPro"/>
</dbReference>
<dbReference type="NCBIfam" id="NF004359">
    <property type="entry name" value="PRK05738.1-3"/>
    <property type="match status" value="1"/>
</dbReference>
<keyword evidence="4 6" id="KW-0689">Ribosomal protein</keyword>
<evidence type="ECO:0000256" key="3">
    <source>
        <dbReference type="ARBA" id="ARBA00022884"/>
    </source>
</evidence>
<evidence type="ECO:0000256" key="6">
    <source>
        <dbReference type="HAMAP-Rule" id="MF_01369"/>
    </source>
</evidence>
<evidence type="ECO:0000256" key="5">
    <source>
        <dbReference type="ARBA" id="ARBA00023274"/>
    </source>
</evidence>
<comment type="caution">
    <text evidence="8">The sequence shown here is derived from an EMBL/GenBank/DDBJ whole genome shotgun (WGS) entry which is preliminary data.</text>
</comment>
<dbReference type="GO" id="GO:0019843">
    <property type="term" value="F:rRNA binding"/>
    <property type="evidence" value="ECO:0007669"/>
    <property type="project" value="UniProtKB-UniRule"/>
</dbReference>
<dbReference type="InterPro" id="IPR012677">
    <property type="entry name" value="Nucleotide-bd_a/b_plait_sf"/>
</dbReference>
<dbReference type="Pfam" id="PF00276">
    <property type="entry name" value="Ribosomal_L23"/>
    <property type="match status" value="1"/>
</dbReference>
<keyword evidence="3 6" id="KW-0694">RNA-binding</keyword>
<dbReference type="EMBL" id="MFYX01000067">
    <property type="protein sequence ID" value="OGK04608.1"/>
    <property type="molecule type" value="Genomic_DNA"/>
</dbReference>
<gene>
    <name evidence="6" type="primary">rplW</name>
    <name evidence="8" type="ORF">A2519_20735</name>
</gene>
<dbReference type="InterPro" id="IPR001014">
    <property type="entry name" value="Ribosomal_uL23_CS"/>
</dbReference>
<evidence type="ECO:0000256" key="1">
    <source>
        <dbReference type="ARBA" id="ARBA00006700"/>
    </source>
</evidence>
<keyword evidence="2 6" id="KW-0699">rRNA-binding</keyword>
<protein>
    <recommendedName>
        <fullName evidence="6">Large ribosomal subunit protein uL23</fullName>
    </recommendedName>
</protein>
<name>A0A1F7FD91_UNCRA</name>
<evidence type="ECO:0000256" key="7">
    <source>
        <dbReference type="RuleBase" id="RU003934"/>
    </source>
</evidence>
<accession>A0A1F7FD91</accession>
<dbReference type="GO" id="GO:0005840">
    <property type="term" value="C:ribosome"/>
    <property type="evidence" value="ECO:0007669"/>
    <property type="project" value="UniProtKB-KW"/>
</dbReference>
<comment type="subunit">
    <text evidence="6">Part of the 50S ribosomal subunit. Contacts protein L29, and trigger factor when it is bound to the ribosome.</text>
</comment>
<dbReference type="GO" id="GO:0006412">
    <property type="term" value="P:translation"/>
    <property type="evidence" value="ECO:0007669"/>
    <property type="project" value="UniProtKB-UniRule"/>
</dbReference>
<dbReference type="PANTHER" id="PTHR11620">
    <property type="entry name" value="60S RIBOSOMAL PROTEIN L23A"/>
    <property type="match status" value="1"/>
</dbReference>
<dbReference type="GO" id="GO:1990904">
    <property type="term" value="C:ribonucleoprotein complex"/>
    <property type="evidence" value="ECO:0007669"/>
    <property type="project" value="UniProtKB-KW"/>
</dbReference>
<dbReference type="SUPFAM" id="SSF54189">
    <property type="entry name" value="Ribosomal proteins S24e, L23 and L15e"/>
    <property type="match status" value="1"/>
</dbReference>
<proteinExistence type="inferred from homology"/>
<reference evidence="8 9" key="1">
    <citation type="journal article" date="2016" name="Nat. Commun.">
        <title>Thousands of microbial genomes shed light on interconnected biogeochemical processes in an aquifer system.</title>
        <authorList>
            <person name="Anantharaman K."/>
            <person name="Brown C.T."/>
            <person name="Hug L.A."/>
            <person name="Sharon I."/>
            <person name="Castelle C.J."/>
            <person name="Probst A.J."/>
            <person name="Thomas B.C."/>
            <person name="Singh A."/>
            <person name="Wilkins M.J."/>
            <person name="Karaoz U."/>
            <person name="Brodie E.L."/>
            <person name="Williams K.H."/>
            <person name="Hubbard S.S."/>
            <person name="Banfield J.F."/>
        </authorList>
    </citation>
    <scope>NUCLEOTIDE SEQUENCE [LARGE SCALE GENOMIC DNA]</scope>
</reference>
<dbReference type="NCBIfam" id="NF004366">
    <property type="entry name" value="PRK05738.3-2"/>
    <property type="match status" value="1"/>
</dbReference>
<dbReference type="InterPro" id="IPR012678">
    <property type="entry name" value="Ribosomal_uL23/eL15/eS24_sf"/>
</dbReference>
<dbReference type="AlphaFoldDB" id="A0A1F7FD91"/>
<dbReference type="Gene3D" id="3.30.70.330">
    <property type="match status" value="1"/>
</dbReference>
<comment type="function">
    <text evidence="6">One of the early assembly proteins it binds 23S rRNA. One of the proteins that surrounds the polypeptide exit tunnel on the outside of the ribosome. Forms the main docking site for trigger factor binding to the ribosome.</text>
</comment>
<dbReference type="Proteomes" id="UP000179243">
    <property type="component" value="Unassembled WGS sequence"/>
</dbReference>
<evidence type="ECO:0000313" key="8">
    <source>
        <dbReference type="EMBL" id="OGK04608.1"/>
    </source>
</evidence>
<dbReference type="PROSITE" id="PS00050">
    <property type="entry name" value="RIBOSOMAL_L23"/>
    <property type="match status" value="1"/>
</dbReference>
<evidence type="ECO:0000256" key="2">
    <source>
        <dbReference type="ARBA" id="ARBA00022730"/>
    </source>
</evidence>
<evidence type="ECO:0000256" key="4">
    <source>
        <dbReference type="ARBA" id="ARBA00022980"/>
    </source>
</evidence>
<keyword evidence="5 6" id="KW-0687">Ribonucleoprotein</keyword>
<evidence type="ECO:0000313" key="9">
    <source>
        <dbReference type="Proteomes" id="UP000179243"/>
    </source>
</evidence>